<evidence type="ECO:0000256" key="1">
    <source>
        <dbReference type="ARBA" id="ARBA00009817"/>
    </source>
</evidence>
<name>A0A1D6KWJ4_MAIZE</name>
<dbReference type="ExpressionAtlas" id="A0A1D6KWJ4">
    <property type="expression patterns" value="baseline and differential"/>
</dbReference>
<dbReference type="Pfam" id="PF04832">
    <property type="entry name" value="SOUL"/>
    <property type="match status" value="2"/>
</dbReference>
<sequence length="305" mass="34318">MGTQELMLNTRWKVFWGDSSHRWDLMFSVVKPSVIQLRGNQMAPSPLCSASPWPLRAPGQPPQDVRSPQTVVVAVGTRVSGAEARASLVLALASHALSTSQRRFAELTDEAAKYAFPSGRFEPRTLEEALMSVPDLETVPFCVLKREAEYEIREVESYFVAETTMPERSGFDFNGSSQSFNVLASYLFGKNTASQQMDMTTPVFTRKGELNSQSMDMTTPVITKSSLLNESFLFILCWFIGYGLVTDDDINQRESKLLESLHKDTTFRVKDDLVVEVAHYNPPFTLPFIRRNEIALEVDRNDIAL</sequence>
<organism evidence="2">
    <name type="scientific">Zea mays</name>
    <name type="common">Maize</name>
    <dbReference type="NCBI Taxonomy" id="4577"/>
    <lineage>
        <taxon>Eukaryota</taxon>
        <taxon>Viridiplantae</taxon>
        <taxon>Streptophyta</taxon>
        <taxon>Embryophyta</taxon>
        <taxon>Tracheophyta</taxon>
        <taxon>Spermatophyta</taxon>
        <taxon>Magnoliopsida</taxon>
        <taxon>Liliopsida</taxon>
        <taxon>Poales</taxon>
        <taxon>Poaceae</taxon>
        <taxon>PACMAD clade</taxon>
        <taxon>Panicoideae</taxon>
        <taxon>Andropogonodae</taxon>
        <taxon>Andropogoneae</taxon>
        <taxon>Tripsacinae</taxon>
        <taxon>Zea</taxon>
    </lineage>
</organism>
<accession>A0A1D6KWJ4</accession>
<dbReference type="OMA" id="DSSHRWD"/>
<reference evidence="2" key="1">
    <citation type="submission" date="2015-12" db="EMBL/GenBank/DDBJ databases">
        <title>Update maize B73 reference genome by single molecule sequencing technologies.</title>
        <authorList>
            <consortium name="Maize Genome Sequencing Project"/>
            <person name="Ware D."/>
        </authorList>
    </citation>
    <scope>NUCLEOTIDE SEQUENCE [LARGE SCALE GENOMIC DNA]</scope>
    <source>
        <tissue evidence="2">Seedling</tissue>
    </source>
</reference>
<dbReference type="PANTHER" id="PTHR11220">
    <property type="entry name" value="HEME-BINDING PROTEIN-RELATED"/>
    <property type="match status" value="1"/>
</dbReference>
<dbReference type="PaxDb" id="4577-GRMZM2G075330_P01"/>
<evidence type="ECO:0000313" key="2">
    <source>
        <dbReference type="EMBL" id="ONM06839.1"/>
    </source>
</evidence>
<dbReference type="Gene3D" id="3.20.80.10">
    <property type="entry name" value="Regulatory factor, effector binding domain"/>
    <property type="match status" value="2"/>
</dbReference>
<dbReference type="PANTHER" id="PTHR11220:SF54">
    <property type="entry name" value="OS02G0533200 PROTEIN"/>
    <property type="match status" value="1"/>
</dbReference>
<dbReference type="InParanoid" id="A0A1D6KWJ4"/>
<dbReference type="InterPro" id="IPR011256">
    <property type="entry name" value="Reg_factor_effector_dom_sf"/>
</dbReference>
<dbReference type="SUPFAM" id="SSF55136">
    <property type="entry name" value="Probable bacterial effector-binding domain"/>
    <property type="match status" value="2"/>
</dbReference>
<proteinExistence type="inferred from homology"/>
<dbReference type="eggNOG" id="ENOG502QQ0B">
    <property type="taxonomic scope" value="Eukaryota"/>
</dbReference>
<dbReference type="InterPro" id="IPR006917">
    <property type="entry name" value="SOUL_heme-bd"/>
</dbReference>
<dbReference type="AlphaFoldDB" id="A0A1D6KWJ4"/>
<dbReference type="SMR" id="A0A1D6KWJ4"/>
<protein>
    <submittedName>
        <fullName evidence="2">Heme-binding-like protein chloroplastic</fullName>
    </submittedName>
</protein>
<dbReference type="EMBL" id="CM007647">
    <property type="protein sequence ID" value="ONM06839.1"/>
    <property type="molecule type" value="Genomic_DNA"/>
</dbReference>
<gene>
    <name evidence="2" type="ORF">ZEAMMB73_Zm00001d033140</name>
</gene>
<comment type="similarity">
    <text evidence="1">Belongs to the HEBP family.</text>
</comment>